<dbReference type="EMBL" id="CAJRST010033334">
    <property type="protein sequence ID" value="CAG5984594.1"/>
    <property type="molecule type" value="Genomic_DNA"/>
</dbReference>
<dbReference type="PANTHER" id="PTHR47166:SF1">
    <property type="entry name" value="ZINC FINGER PROTEIN 831"/>
    <property type="match status" value="1"/>
</dbReference>
<evidence type="ECO:0000256" key="1">
    <source>
        <dbReference type="ARBA" id="ARBA00022723"/>
    </source>
</evidence>
<evidence type="ECO:0000256" key="5">
    <source>
        <dbReference type="PROSITE-ProRule" id="PRU00042"/>
    </source>
</evidence>
<dbReference type="InterPro" id="IPR013087">
    <property type="entry name" value="Znf_C2H2_type"/>
</dbReference>
<dbReference type="SUPFAM" id="SSF57667">
    <property type="entry name" value="beta-beta-alpha zinc fingers"/>
    <property type="match status" value="1"/>
</dbReference>
<gene>
    <name evidence="8" type="ORF">MMEN_LOCUS16785</name>
</gene>
<feature type="compositionally biased region" description="Polar residues" evidence="6">
    <location>
        <begin position="305"/>
        <end position="319"/>
    </location>
</feature>
<evidence type="ECO:0000313" key="9">
    <source>
        <dbReference type="Proteomes" id="UP000677803"/>
    </source>
</evidence>
<feature type="compositionally biased region" description="Basic and acidic residues" evidence="6">
    <location>
        <begin position="320"/>
        <end position="339"/>
    </location>
</feature>
<feature type="compositionally biased region" description="Low complexity" evidence="6">
    <location>
        <begin position="154"/>
        <end position="169"/>
    </location>
</feature>
<dbReference type="PROSITE" id="PS50157">
    <property type="entry name" value="ZINC_FINGER_C2H2_2"/>
    <property type="match status" value="2"/>
</dbReference>
<keyword evidence="4" id="KW-0862">Zinc</keyword>
<dbReference type="Gene3D" id="3.30.160.60">
    <property type="entry name" value="Classic Zinc Finger"/>
    <property type="match status" value="2"/>
</dbReference>
<proteinExistence type="predicted"/>
<comment type="caution">
    <text evidence="8">The sequence shown here is derived from an EMBL/GenBank/DDBJ whole genome shotgun (WGS) entry which is preliminary data.</text>
</comment>
<keyword evidence="9" id="KW-1185">Reference proteome</keyword>
<evidence type="ECO:0000256" key="4">
    <source>
        <dbReference type="ARBA" id="ARBA00022833"/>
    </source>
</evidence>
<feature type="region of interest" description="Disordered" evidence="6">
    <location>
        <begin position="506"/>
        <end position="533"/>
    </location>
</feature>
<keyword evidence="3 5" id="KW-0863">Zinc-finger</keyword>
<dbReference type="AlphaFoldDB" id="A0A8S4BJ53"/>
<organism evidence="8 9">
    <name type="scientific">Menidia menidia</name>
    <name type="common">Atlantic silverside</name>
    <dbReference type="NCBI Taxonomy" id="238744"/>
    <lineage>
        <taxon>Eukaryota</taxon>
        <taxon>Metazoa</taxon>
        <taxon>Chordata</taxon>
        <taxon>Craniata</taxon>
        <taxon>Vertebrata</taxon>
        <taxon>Euteleostomi</taxon>
        <taxon>Actinopterygii</taxon>
        <taxon>Neopterygii</taxon>
        <taxon>Teleostei</taxon>
        <taxon>Neoteleostei</taxon>
        <taxon>Acanthomorphata</taxon>
        <taxon>Ovalentaria</taxon>
        <taxon>Atherinomorphae</taxon>
        <taxon>Atheriniformes</taxon>
        <taxon>Atherinopsidae</taxon>
        <taxon>Menidiinae</taxon>
        <taxon>Menidia</taxon>
    </lineage>
</organism>
<dbReference type="PROSITE" id="PS00028">
    <property type="entry name" value="ZINC_FINGER_C2H2_1"/>
    <property type="match status" value="2"/>
</dbReference>
<feature type="region of interest" description="Disordered" evidence="6">
    <location>
        <begin position="181"/>
        <end position="205"/>
    </location>
</feature>
<feature type="region of interest" description="Disordered" evidence="6">
    <location>
        <begin position="138"/>
        <end position="169"/>
    </location>
</feature>
<dbReference type="Proteomes" id="UP000677803">
    <property type="component" value="Unassembled WGS sequence"/>
</dbReference>
<name>A0A8S4BJ53_9TELE</name>
<dbReference type="OrthoDB" id="6077919at2759"/>
<dbReference type="InterPro" id="IPR036236">
    <property type="entry name" value="Znf_C2H2_sf"/>
</dbReference>
<evidence type="ECO:0000256" key="3">
    <source>
        <dbReference type="ARBA" id="ARBA00022771"/>
    </source>
</evidence>
<feature type="region of interest" description="Disordered" evidence="6">
    <location>
        <begin position="264"/>
        <end position="339"/>
    </location>
</feature>
<dbReference type="FunFam" id="3.30.160.60:FF:000710">
    <property type="entry name" value="Zinc finger protein 768"/>
    <property type="match status" value="1"/>
</dbReference>
<keyword evidence="1" id="KW-0479">Metal-binding</keyword>
<evidence type="ECO:0000256" key="6">
    <source>
        <dbReference type="SAM" id="MobiDB-lite"/>
    </source>
</evidence>
<evidence type="ECO:0000256" key="2">
    <source>
        <dbReference type="ARBA" id="ARBA00022737"/>
    </source>
</evidence>
<dbReference type="PANTHER" id="PTHR47166">
    <property type="entry name" value="ZINC FINGER PROTEIN 831"/>
    <property type="match status" value="1"/>
</dbReference>
<dbReference type="GO" id="GO:0008270">
    <property type="term" value="F:zinc ion binding"/>
    <property type="evidence" value="ECO:0007669"/>
    <property type="project" value="UniProtKB-KW"/>
</dbReference>
<feature type="compositionally biased region" description="Low complexity" evidence="6">
    <location>
        <begin position="183"/>
        <end position="199"/>
    </location>
</feature>
<evidence type="ECO:0000313" key="8">
    <source>
        <dbReference type="EMBL" id="CAG5984594.1"/>
    </source>
</evidence>
<keyword evidence="2" id="KW-0677">Repeat</keyword>
<dbReference type="SMART" id="SM00355">
    <property type="entry name" value="ZnF_C2H2"/>
    <property type="match status" value="2"/>
</dbReference>
<dbReference type="Pfam" id="PF00096">
    <property type="entry name" value="zf-C2H2"/>
    <property type="match status" value="1"/>
</dbReference>
<feature type="region of interest" description="Disordered" evidence="6">
    <location>
        <begin position="464"/>
        <end position="490"/>
    </location>
</feature>
<evidence type="ECO:0000259" key="7">
    <source>
        <dbReference type="PROSITE" id="PS50157"/>
    </source>
</evidence>
<feature type="domain" description="C2H2-type" evidence="7">
    <location>
        <begin position="118"/>
        <end position="147"/>
    </location>
</feature>
<feature type="domain" description="C2H2-type" evidence="7">
    <location>
        <begin position="90"/>
        <end position="117"/>
    </location>
</feature>
<reference evidence="8" key="1">
    <citation type="submission" date="2021-05" db="EMBL/GenBank/DDBJ databases">
        <authorList>
            <person name="Tigano A."/>
        </authorList>
    </citation>
    <scope>NUCLEOTIDE SEQUENCE</scope>
</reference>
<protein>
    <submittedName>
        <fullName evidence="8">(Atlantic silverside) hypothetical protein</fullName>
    </submittedName>
</protein>
<sequence>METGKSGLESVPVHVGSVAAQAGKRLDVQTPLTAVYIHTLPAYPQPAAAIYPKEPLPVLTLHIAGGLQSPPGLGLAAAAPPAKPKSAGKHVCPHCGRDCMKPSVLEKHLRCHTGERPYPCTTCGVSFKTQSNLYKHRRTQAHARLSSESEHSSVDSMSSSRETCSSSLSLDELRSDELGSIEKNATQSTTSASTKKTLAVQTQSSVNELKERSSLFLKTETISSGKVSMEEDKQMMENARPPLTVSRHLPLQRQEALLFSKQWESSVSRGKSQNHESTDSGFSESSDHYPSPSNALPEHSMEFLTESNQENPEASPSTREPSEKSNSGKEPRHAVREQEQKLLEERISKLISENTAVVEDKQLENVRPRKTVLSKQGSIDLPMPYTYKDSFHFDMRNNPTQSMASQRYKSGLYSSVPTQCSSTVEHAPLTRSSSLPFSVSLLQPDRSSSASSNQSDYVTLVRRGSSGQVNPSSFALRPVSQHSSTHRPLVRQSAVDCNHATDGLFTNPSVEEASRGSLSCDGDGGDICQEPNTRRVLSPPTILWI</sequence>
<accession>A0A8S4BJ53</accession>